<keyword evidence="3" id="KW-1185">Reference proteome</keyword>
<protein>
    <submittedName>
        <fullName evidence="2">NAD(P)-dependent oxidoreductase</fullName>
    </submittedName>
</protein>
<organism evidence="2 3">
    <name type="scientific">Alginatibacterium sediminis</name>
    <dbReference type="NCBI Taxonomy" id="2164068"/>
    <lineage>
        <taxon>Bacteria</taxon>
        <taxon>Pseudomonadati</taxon>
        <taxon>Pseudomonadota</taxon>
        <taxon>Gammaproteobacteria</taxon>
        <taxon>Alteromonadales</taxon>
        <taxon>Alteromonadaceae</taxon>
        <taxon>Alginatibacterium</taxon>
    </lineage>
</organism>
<dbReference type="SUPFAM" id="SSF51735">
    <property type="entry name" value="NAD(P)-binding Rossmann-fold domains"/>
    <property type="match status" value="1"/>
</dbReference>
<dbReference type="PANTHER" id="PTHR43355:SF2">
    <property type="entry name" value="FLAVIN REDUCTASE (NADPH)"/>
    <property type="match status" value="1"/>
</dbReference>
<dbReference type="Pfam" id="PF13460">
    <property type="entry name" value="NAD_binding_10"/>
    <property type="match status" value="1"/>
</dbReference>
<evidence type="ECO:0000313" key="2">
    <source>
        <dbReference type="EMBL" id="RKF18693.1"/>
    </source>
</evidence>
<dbReference type="GO" id="GO:0016646">
    <property type="term" value="F:oxidoreductase activity, acting on the CH-NH group of donors, NAD or NADP as acceptor"/>
    <property type="evidence" value="ECO:0007669"/>
    <property type="project" value="TreeGrafter"/>
</dbReference>
<accession>A0A420EDE4</accession>
<dbReference type="OrthoDB" id="7352421at2"/>
<evidence type="ECO:0000313" key="3">
    <source>
        <dbReference type="Proteomes" id="UP000286482"/>
    </source>
</evidence>
<dbReference type="InterPro" id="IPR051606">
    <property type="entry name" value="Polyketide_Oxido-like"/>
</dbReference>
<proteinExistence type="predicted"/>
<dbReference type="Proteomes" id="UP000286482">
    <property type="component" value="Unassembled WGS sequence"/>
</dbReference>
<comment type="caution">
    <text evidence="2">The sequence shown here is derived from an EMBL/GenBank/DDBJ whole genome shotgun (WGS) entry which is preliminary data.</text>
</comment>
<feature type="domain" description="NAD(P)-binding" evidence="1">
    <location>
        <begin position="7"/>
        <end position="197"/>
    </location>
</feature>
<dbReference type="Gene3D" id="3.40.50.720">
    <property type="entry name" value="NAD(P)-binding Rossmann-like Domain"/>
    <property type="match status" value="1"/>
</dbReference>
<dbReference type="PANTHER" id="PTHR43355">
    <property type="entry name" value="FLAVIN REDUCTASE (NADPH)"/>
    <property type="match status" value="1"/>
</dbReference>
<sequence length="212" mass="22709">MKVAILGASGWIGSHIAKEAQSRGHTVVAVVRDPSRVELENIEIRQFDLLSGDGNIVDTLSGVDAVIASIGGRAIGNHDIVKHTAEKLLASLPSLGIERLLWVGGAGSLEVAPGVPLVTVPDFPADYKNEALAQGEALKVFKQSESKLNWTFISPAADIFPGDKRSSYRKGGDTLLTDEEGNSRISVSDYALAMIDELETNQFPRQRIGVAY</sequence>
<dbReference type="RefSeq" id="WP_120354772.1">
    <property type="nucleotide sequence ID" value="NZ_RAQO01000005.1"/>
</dbReference>
<gene>
    <name evidence="2" type="ORF">DBZ36_09845</name>
</gene>
<evidence type="ECO:0000259" key="1">
    <source>
        <dbReference type="Pfam" id="PF13460"/>
    </source>
</evidence>
<dbReference type="EMBL" id="RAQO01000005">
    <property type="protein sequence ID" value="RKF18693.1"/>
    <property type="molecule type" value="Genomic_DNA"/>
</dbReference>
<dbReference type="InterPro" id="IPR016040">
    <property type="entry name" value="NAD(P)-bd_dom"/>
</dbReference>
<dbReference type="InterPro" id="IPR036291">
    <property type="entry name" value="NAD(P)-bd_dom_sf"/>
</dbReference>
<name>A0A420EDE4_9ALTE</name>
<dbReference type="CDD" id="cd05244">
    <property type="entry name" value="BVR-B_like_SDR_a"/>
    <property type="match status" value="1"/>
</dbReference>
<reference evidence="2 3" key="1">
    <citation type="submission" date="2018-09" db="EMBL/GenBank/DDBJ databases">
        <authorList>
            <person name="Wang Z."/>
        </authorList>
    </citation>
    <scope>NUCLEOTIDE SEQUENCE [LARGE SCALE GENOMIC DNA]</scope>
    <source>
        <strain evidence="2 3">ALS 81</strain>
    </source>
</reference>
<dbReference type="AlphaFoldDB" id="A0A420EDE4"/>